<dbReference type="Pfam" id="PF06259">
    <property type="entry name" value="Abhydrolase_8"/>
    <property type="match status" value="1"/>
</dbReference>
<dbReference type="Proteomes" id="UP000199515">
    <property type="component" value="Unassembled WGS sequence"/>
</dbReference>
<reference evidence="2 3" key="1">
    <citation type="submission" date="2016-10" db="EMBL/GenBank/DDBJ databases">
        <authorList>
            <person name="de Groot N.N."/>
        </authorList>
    </citation>
    <scope>NUCLEOTIDE SEQUENCE [LARGE SCALE GENOMIC DNA]</scope>
    <source>
        <strain evidence="2 3">CPCC 202699</strain>
    </source>
</reference>
<proteinExistence type="predicted"/>
<accession>A0A1H3T6F2</accession>
<dbReference type="GO" id="GO:0016787">
    <property type="term" value="F:hydrolase activity"/>
    <property type="evidence" value="ECO:0007669"/>
    <property type="project" value="UniProtKB-KW"/>
</dbReference>
<dbReference type="AlphaFoldDB" id="A0A1H3T6F2"/>
<dbReference type="InterPro" id="IPR010427">
    <property type="entry name" value="DUF1023"/>
</dbReference>
<keyword evidence="3" id="KW-1185">Reference proteome</keyword>
<evidence type="ECO:0000259" key="1">
    <source>
        <dbReference type="Pfam" id="PF06259"/>
    </source>
</evidence>
<dbReference type="STRING" id="589385.SAMN05421504_11815"/>
<dbReference type="SUPFAM" id="SSF53474">
    <property type="entry name" value="alpha/beta-Hydrolases"/>
    <property type="match status" value="1"/>
</dbReference>
<feature type="domain" description="DUF1023" evidence="1">
    <location>
        <begin position="332"/>
        <end position="498"/>
    </location>
</feature>
<gene>
    <name evidence="2" type="ORF">SAMN05421504_11815</name>
</gene>
<dbReference type="InterPro" id="IPR029058">
    <property type="entry name" value="AB_hydrolase_fold"/>
</dbReference>
<name>A0A1H3T6F2_9PSEU</name>
<dbReference type="RefSeq" id="WP_091300301.1">
    <property type="nucleotide sequence ID" value="NZ_FNON01000018.1"/>
</dbReference>
<evidence type="ECO:0000313" key="3">
    <source>
        <dbReference type="Proteomes" id="UP000199515"/>
    </source>
</evidence>
<dbReference type="EMBL" id="FNON01000018">
    <property type="protein sequence ID" value="SDZ45507.1"/>
    <property type="molecule type" value="Genomic_DNA"/>
</dbReference>
<sequence>MVTWGSAKNWNSAPLLDAVGALNAAYNKTIALSDDLRDLNTPHGWSGNAATAAAGKVTQIIDSLEEHAAELAAGRRSFGDTGDAITGVMHGVREAEDLAAAQHFTISDDGTVVDSGPPTGTSADQQEAVARERQKIAAELRERVDQVVRSATDVDADFSAVLDKILSGHTIDAAANDNEHTSLAGAGNAGDALGSLTIPAPPPEGATAAQNAAYWATLSEAQRTRLAIDRPELVGPRDGFSAKQRDIANRRLIERERTTLQYARDVLQSKIDNFPRTGGGEIKLNDQREFDALKSQLQTLDGKLGGIDKLNQRLNQPADTPENQKYYLLGIDGREDGKAIVAKGNPDTASNVATYVPGTTADLATFSDELDRGDAMHREAIESGGKSTSVITWLGYDAPDTLLDAGSESYADNGKKALDGFQDGLRESHEGVPSHNTAVGHSYGTTLIGHAARDEHLVVNDLVLIASPGVGVDHASQLNLPPDHVFSTTADKDVIHVTNFPRLPGGDGMPGDPLGPSPTDTEFGGRTFRSNPGTTVAGPLDLPSVAAHGEYWQQNNPSLRSTGKIIAGLQP</sequence>
<dbReference type="OrthoDB" id="5969911at2"/>
<evidence type="ECO:0000313" key="2">
    <source>
        <dbReference type="EMBL" id="SDZ45507.1"/>
    </source>
</evidence>
<organism evidence="2 3">
    <name type="scientific">Amycolatopsis xylanica</name>
    <dbReference type="NCBI Taxonomy" id="589385"/>
    <lineage>
        <taxon>Bacteria</taxon>
        <taxon>Bacillati</taxon>
        <taxon>Actinomycetota</taxon>
        <taxon>Actinomycetes</taxon>
        <taxon>Pseudonocardiales</taxon>
        <taxon>Pseudonocardiaceae</taxon>
        <taxon>Amycolatopsis</taxon>
    </lineage>
</organism>
<protein>
    <submittedName>
        <fullName evidence="2">Alpha/beta hydrolase</fullName>
    </submittedName>
</protein>
<keyword evidence="2" id="KW-0378">Hydrolase</keyword>